<evidence type="ECO:0000313" key="1">
    <source>
        <dbReference type="EMBL" id="KAJ1679156.1"/>
    </source>
</evidence>
<proteinExistence type="predicted"/>
<sequence>NAHKRTIRSICYEPTKGHQLASASFDGTTAIWEKDGSQDYECIATLEGHENEVKCVAWSHSGQLIASCGRDKSVWIWEVAGEGDFDCISVLMEHTQDVKQVIWHPTEEILASTSYDDTIRIWHEEDDDWYCFKTLEGHSSTVWSAAFSPDGKYLVSVSDDLTARLWRQGSSSSAPQGQLEYNPDAKSWACVYVLPPSIHKRPIYTVSWNSASAPSDSDLGLIATGGGDNILRIFAVTSSPPDSDEQYQQGDGTTDEKGLAVRLVEEFKNPHGLLDINCVAWNPNPQYSNWLATAGDDGIVRIWYYSP</sequence>
<comment type="caution">
    <text evidence="1">The sequence shown here is derived from an EMBL/GenBank/DDBJ whole genome shotgun (WGS) entry which is preliminary data.</text>
</comment>
<gene>
    <name evidence="1" type="primary">CIA1</name>
    <name evidence="1" type="ORF">EV182_002615</name>
</gene>
<organism evidence="1 2">
    <name type="scientific">Spiromyces aspiralis</name>
    <dbReference type="NCBI Taxonomy" id="68401"/>
    <lineage>
        <taxon>Eukaryota</taxon>
        <taxon>Fungi</taxon>
        <taxon>Fungi incertae sedis</taxon>
        <taxon>Zoopagomycota</taxon>
        <taxon>Kickxellomycotina</taxon>
        <taxon>Kickxellomycetes</taxon>
        <taxon>Kickxellales</taxon>
        <taxon>Kickxellaceae</taxon>
        <taxon>Spiromyces</taxon>
    </lineage>
</organism>
<reference evidence="1" key="1">
    <citation type="submission" date="2022-06" db="EMBL/GenBank/DDBJ databases">
        <title>Phylogenomic reconstructions and comparative analyses of Kickxellomycotina fungi.</title>
        <authorList>
            <person name="Reynolds N.K."/>
            <person name="Stajich J.E."/>
            <person name="Barry K."/>
            <person name="Grigoriev I.V."/>
            <person name="Crous P."/>
            <person name="Smith M.E."/>
        </authorList>
    </citation>
    <scope>NUCLEOTIDE SEQUENCE</scope>
    <source>
        <strain evidence="1">RSA 2271</strain>
    </source>
</reference>
<dbReference type="Proteomes" id="UP001145114">
    <property type="component" value="Unassembled WGS sequence"/>
</dbReference>
<protein>
    <submittedName>
        <fullName evidence="1">Cytosolic iron-sulfur protein assembly protein</fullName>
    </submittedName>
</protein>
<keyword evidence="2" id="KW-1185">Reference proteome</keyword>
<evidence type="ECO:0000313" key="2">
    <source>
        <dbReference type="Proteomes" id="UP001145114"/>
    </source>
</evidence>
<accession>A0ACC1HU20</accession>
<feature type="non-terminal residue" evidence="1">
    <location>
        <position position="1"/>
    </location>
</feature>
<dbReference type="EMBL" id="JAMZIH010000562">
    <property type="protein sequence ID" value="KAJ1679156.1"/>
    <property type="molecule type" value="Genomic_DNA"/>
</dbReference>
<name>A0ACC1HU20_9FUNG</name>